<dbReference type="OrthoDB" id="8100940at2"/>
<evidence type="ECO:0000313" key="2">
    <source>
        <dbReference type="EMBL" id="TWI35297.1"/>
    </source>
</evidence>
<dbReference type="Proteomes" id="UP000317122">
    <property type="component" value="Unassembled WGS sequence"/>
</dbReference>
<reference evidence="2 3" key="1">
    <citation type="journal article" date="2015" name="Stand. Genomic Sci.">
        <title>Genomic Encyclopedia of Bacterial and Archaeal Type Strains, Phase III: the genomes of soil and plant-associated and newly described type strains.</title>
        <authorList>
            <person name="Whitman W.B."/>
            <person name="Woyke T."/>
            <person name="Klenk H.P."/>
            <person name="Zhou Y."/>
            <person name="Lilburn T.G."/>
            <person name="Beck B.J."/>
            <person name="De Vos P."/>
            <person name="Vandamme P."/>
            <person name="Eisen J.A."/>
            <person name="Garrity G."/>
            <person name="Hugenholtz P."/>
            <person name="Kyrpides N.C."/>
        </authorList>
    </citation>
    <scope>NUCLEOTIDE SEQUENCE [LARGE SCALE GENOMIC DNA]</scope>
    <source>
        <strain evidence="2 3">CGMCC 1.2546</strain>
    </source>
</reference>
<evidence type="ECO:0008006" key="4">
    <source>
        <dbReference type="Google" id="ProtNLM"/>
    </source>
</evidence>
<dbReference type="EMBL" id="VLKT01000019">
    <property type="protein sequence ID" value="TWI35297.1"/>
    <property type="molecule type" value="Genomic_DNA"/>
</dbReference>
<feature type="region of interest" description="Disordered" evidence="1">
    <location>
        <begin position="72"/>
        <end position="92"/>
    </location>
</feature>
<proteinExistence type="predicted"/>
<sequence>MDTVLKEALEHAMKTTPSDIDSFCRRYGFSRSSYYVMRDKGYGPRELVIGRLVRITAEAEAEWLHEREAAAERRRALREATPSARRASRTAA</sequence>
<keyword evidence="3" id="KW-1185">Reference proteome</keyword>
<gene>
    <name evidence="2" type="ORF">IQ26_03277</name>
</gene>
<protein>
    <recommendedName>
        <fullName evidence="4">AlpA family transcriptional regulator</fullName>
    </recommendedName>
</protein>
<evidence type="ECO:0000256" key="1">
    <source>
        <dbReference type="SAM" id="MobiDB-lite"/>
    </source>
</evidence>
<dbReference type="RefSeq" id="WP_145719020.1">
    <property type="nucleotide sequence ID" value="NZ_BSPF01000094.1"/>
</dbReference>
<feature type="compositionally biased region" description="Low complexity" evidence="1">
    <location>
        <begin position="79"/>
        <end position="92"/>
    </location>
</feature>
<accession>A0A562NSV5</accession>
<evidence type="ECO:0000313" key="3">
    <source>
        <dbReference type="Proteomes" id="UP000317122"/>
    </source>
</evidence>
<organism evidence="2 3">
    <name type="scientific">Mesorhizobium tianshanense</name>
    <dbReference type="NCBI Taxonomy" id="39844"/>
    <lineage>
        <taxon>Bacteria</taxon>
        <taxon>Pseudomonadati</taxon>
        <taxon>Pseudomonadota</taxon>
        <taxon>Alphaproteobacteria</taxon>
        <taxon>Hyphomicrobiales</taxon>
        <taxon>Phyllobacteriaceae</taxon>
        <taxon>Mesorhizobium</taxon>
    </lineage>
</organism>
<comment type="caution">
    <text evidence="2">The sequence shown here is derived from an EMBL/GenBank/DDBJ whole genome shotgun (WGS) entry which is preliminary data.</text>
</comment>
<name>A0A562NSV5_9HYPH</name>
<dbReference type="AlphaFoldDB" id="A0A562NSV5"/>